<protein>
    <submittedName>
        <fullName evidence="8">Membrane protein</fullName>
    </submittedName>
</protein>
<feature type="transmembrane region" description="Helical" evidence="6">
    <location>
        <begin position="240"/>
        <end position="260"/>
    </location>
</feature>
<feature type="transmembrane region" description="Helical" evidence="6">
    <location>
        <begin position="104"/>
        <end position="122"/>
    </location>
</feature>
<evidence type="ECO:0000256" key="4">
    <source>
        <dbReference type="ARBA" id="ARBA00022989"/>
    </source>
</evidence>
<feature type="transmembrane region" description="Helical" evidence="6">
    <location>
        <begin position="12"/>
        <end position="31"/>
    </location>
</feature>
<evidence type="ECO:0000313" key="9">
    <source>
        <dbReference type="Proteomes" id="UP001143330"/>
    </source>
</evidence>
<dbReference type="GO" id="GO:0016020">
    <property type="term" value="C:membrane"/>
    <property type="evidence" value="ECO:0007669"/>
    <property type="project" value="UniProtKB-SubCell"/>
</dbReference>
<dbReference type="InterPro" id="IPR037185">
    <property type="entry name" value="EmrE-like"/>
</dbReference>
<evidence type="ECO:0000256" key="5">
    <source>
        <dbReference type="ARBA" id="ARBA00023136"/>
    </source>
</evidence>
<dbReference type="SUPFAM" id="SSF103481">
    <property type="entry name" value="Multidrug resistance efflux transporter EmrE"/>
    <property type="match status" value="2"/>
</dbReference>
<feature type="transmembrane region" description="Helical" evidence="6">
    <location>
        <begin position="182"/>
        <end position="201"/>
    </location>
</feature>
<evidence type="ECO:0000256" key="1">
    <source>
        <dbReference type="ARBA" id="ARBA00004141"/>
    </source>
</evidence>
<keyword evidence="5 6" id="KW-0472">Membrane</keyword>
<evidence type="ECO:0000313" key="8">
    <source>
        <dbReference type="EMBL" id="GLK85957.1"/>
    </source>
</evidence>
<proteinExistence type="inferred from homology"/>
<evidence type="ECO:0000256" key="3">
    <source>
        <dbReference type="ARBA" id="ARBA00022692"/>
    </source>
</evidence>
<dbReference type="AlphaFoldDB" id="A0A9W6JZ66"/>
<evidence type="ECO:0000259" key="7">
    <source>
        <dbReference type="Pfam" id="PF00892"/>
    </source>
</evidence>
<evidence type="ECO:0000256" key="6">
    <source>
        <dbReference type="SAM" id="Phobius"/>
    </source>
</evidence>
<dbReference type="Proteomes" id="UP001143330">
    <property type="component" value="Unassembled WGS sequence"/>
</dbReference>
<sequence>MHDHKPNRRGILLMIGGSAFFAGNDAFSKLVLTGHGLPPSQMMAVRGLIAALILITLMAWRGELRQLRHVVDGRTMLRSWSEATGTYIFMTALAVMSIADAAAVVQITPLLTVAAAVMLLGSPFGWQRWLALAIGMLGVGLIIKPGASSFDPVAILPVITALLMTLRDFITGRIGRHVPSLVITFGTALCGMALGFAGAFFEEWKPLDLPTLLLILGGSFTLILGNALTIAAFRGTDPAVIAPFRYTAVVCAVFLSAILFGMVPDLVSVAGMALIVAAGIYTVRDNDRPRLDPPRRAGAAEVESGAA</sequence>
<organism evidence="8 9">
    <name type="scientific">Ancylobacter defluvii</name>
    <dbReference type="NCBI Taxonomy" id="1282440"/>
    <lineage>
        <taxon>Bacteria</taxon>
        <taxon>Pseudomonadati</taxon>
        <taxon>Pseudomonadota</taxon>
        <taxon>Alphaproteobacteria</taxon>
        <taxon>Hyphomicrobiales</taxon>
        <taxon>Xanthobacteraceae</taxon>
        <taxon>Ancylobacter</taxon>
    </lineage>
</organism>
<feature type="transmembrane region" description="Helical" evidence="6">
    <location>
        <begin position="80"/>
        <end position="98"/>
    </location>
</feature>
<accession>A0A9W6JZ66</accession>
<feature type="transmembrane region" description="Helical" evidence="6">
    <location>
        <begin position="266"/>
        <end position="283"/>
    </location>
</feature>
<dbReference type="PANTHER" id="PTHR22911:SF6">
    <property type="entry name" value="SOLUTE CARRIER FAMILY 35 MEMBER G1"/>
    <property type="match status" value="1"/>
</dbReference>
<keyword evidence="3 6" id="KW-0812">Transmembrane</keyword>
<dbReference type="EMBL" id="BSFM01000017">
    <property type="protein sequence ID" value="GLK85957.1"/>
    <property type="molecule type" value="Genomic_DNA"/>
</dbReference>
<name>A0A9W6JZ66_9HYPH</name>
<feature type="domain" description="EamA" evidence="7">
    <location>
        <begin position="157"/>
        <end position="278"/>
    </location>
</feature>
<reference evidence="8" key="2">
    <citation type="submission" date="2023-01" db="EMBL/GenBank/DDBJ databases">
        <authorList>
            <person name="Sun Q."/>
            <person name="Evtushenko L."/>
        </authorList>
    </citation>
    <scope>NUCLEOTIDE SEQUENCE</scope>
    <source>
        <strain evidence="8">VKM B-2789</strain>
    </source>
</reference>
<dbReference type="PANTHER" id="PTHR22911">
    <property type="entry name" value="ACYL-MALONYL CONDENSING ENZYME-RELATED"/>
    <property type="match status" value="1"/>
</dbReference>
<feature type="transmembrane region" description="Helical" evidence="6">
    <location>
        <begin position="43"/>
        <end position="60"/>
    </location>
</feature>
<dbReference type="Pfam" id="PF00892">
    <property type="entry name" value="EamA"/>
    <property type="match status" value="2"/>
</dbReference>
<dbReference type="RefSeq" id="WP_213359844.1">
    <property type="nucleotide sequence ID" value="NZ_BSFM01000017.1"/>
</dbReference>
<comment type="subcellular location">
    <subcellularLocation>
        <location evidence="1">Membrane</location>
        <topology evidence="1">Multi-pass membrane protein</topology>
    </subcellularLocation>
</comment>
<keyword evidence="9" id="KW-1185">Reference proteome</keyword>
<comment type="caution">
    <text evidence="8">The sequence shown here is derived from an EMBL/GenBank/DDBJ whole genome shotgun (WGS) entry which is preliminary data.</text>
</comment>
<keyword evidence="4 6" id="KW-1133">Transmembrane helix</keyword>
<dbReference type="InterPro" id="IPR000620">
    <property type="entry name" value="EamA_dom"/>
</dbReference>
<feature type="transmembrane region" description="Helical" evidence="6">
    <location>
        <begin position="213"/>
        <end position="233"/>
    </location>
</feature>
<feature type="domain" description="EamA" evidence="7">
    <location>
        <begin position="9"/>
        <end position="143"/>
    </location>
</feature>
<evidence type="ECO:0000256" key="2">
    <source>
        <dbReference type="ARBA" id="ARBA00009853"/>
    </source>
</evidence>
<reference evidence="8" key="1">
    <citation type="journal article" date="2014" name="Int. J. Syst. Evol. Microbiol.">
        <title>Complete genome sequence of Corynebacterium casei LMG S-19264T (=DSM 44701T), isolated from a smear-ripened cheese.</title>
        <authorList>
            <consortium name="US DOE Joint Genome Institute (JGI-PGF)"/>
            <person name="Walter F."/>
            <person name="Albersmeier A."/>
            <person name="Kalinowski J."/>
            <person name="Ruckert C."/>
        </authorList>
    </citation>
    <scope>NUCLEOTIDE SEQUENCE</scope>
    <source>
        <strain evidence="8">VKM B-2789</strain>
    </source>
</reference>
<comment type="similarity">
    <text evidence="2">Belongs to the drug/metabolite transporter (DMT) superfamily. 10 TMS drug/metabolite exporter (DME) (TC 2.A.7.3) family.</text>
</comment>
<gene>
    <name evidence="8" type="ORF">GCM10017653_40270</name>
</gene>